<dbReference type="InterPro" id="IPR022830">
    <property type="entry name" value="Indigdn_synthA-like"/>
</dbReference>
<keyword evidence="1" id="KW-0479">Metal-binding</keyword>
<dbReference type="Proteomes" id="UP001146120">
    <property type="component" value="Unassembled WGS sequence"/>
</dbReference>
<dbReference type="SUPFAM" id="SSF110581">
    <property type="entry name" value="Indigoidine synthase A-like"/>
    <property type="match status" value="1"/>
</dbReference>
<evidence type="ECO:0000256" key="4">
    <source>
        <dbReference type="ARBA" id="ARBA00023239"/>
    </source>
</evidence>
<protein>
    <recommendedName>
        <fullName evidence="6">Carbohydrate kinase PfkB domain-containing protein</fullName>
    </recommendedName>
</protein>
<comment type="caution">
    <text evidence="7">The sequence shown here is derived from an EMBL/GenBank/DDBJ whole genome shotgun (WGS) entry which is preliminary data.</text>
</comment>
<keyword evidence="3" id="KW-0464">Manganese</keyword>
<evidence type="ECO:0000313" key="7">
    <source>
        <dbReference type="EMBL" id="DAZ99822.1"/>
    </source>
</evidence>
<accession>A0AAV2Z361</accession>
<keyword evidence="5" id="KW-0326">Glycosidase</keyword>
<evidence type="ECO:0000256" key="2">
    <source>
        <dbReference type="ARBA" id="ARBA00022801"/>
    </source>
</evidence>
<evidence type="ECO:0000313" key="8">
    <source>
        <dbReference type="Proteomes" id="UP001146120"/>
    </source>
</evidence>
<dbReference type="InterPro" id="IPR029056">
    <property type="entry name" value="Ribokinase-like"/>
</dbReference>
<dbReference type="InterPro" id="IPR011611">
    <property type="entry name" value="PfkB_dom"/>
</dbReference>
<name>A0AAV2Z361_9STRA</name>
<reference evidence="7" key="2">
    <citation type="journal article" date="2023" name="Microbiol Resour">
        <title>Decontamination and Annotation of the Draft Genome Sequence of the Oomycete Lagenidium giganteum ARSEF 373.</title>
        <authorList>
            <person name="Morgan W.R."/>
            <person name="Tartar A."/>
        </authorList>
    </citation>
    <scope>NUCLEOTIDE SEQUENCE</scope>
    <source>
        <strain evidence="7">ARSEF 373</strain>
    </source>
</reference>
<dbReference type="Pfam" id="PF04227">
    <property type="entry name" value="Indigoidine_A"/>
    <property type="match status" value="1"/>
</dbReference>
<dbReference type="GO" id="GO:0004730">
    <property type="term" value="F:pseudouridylate synthase activity"/>
    <property type="evidence" value="ECO:0007669"/>
    <property type="project" value="InterPro"/>
</dbReference>
<sequence>MWRRGTSALSRRLALSEEVIDALYGANKKPIVALESTIISHGMPFPQNLEMAKHVETIVRAQGACPATICIADGQLKVGLSENELKRLAETGFAARKCSTRDIPAAIAENILGATTVSSTMRIAHAAGIKVFVTGGIGGVHRFSEDTMGTFFICVDGFDGVGTNTSRRCIKSILDIPKTLEYLETHAVPVVAYQQDEFPAFFTRDSGVKAHLRKDTAQECAELIHESLGLELPNGFVFAVPNPNPVAARTGLEEVKQKIIQGQAVTPYLLKRLNEITGGVSLGSNIDLVNNNAKIGSQLEQDWRGPRPIMSFASTELLSSRNMTRYTGILNCDRHKVRTIVEKCTSLGCWWPSARYHKFRLIPNFAGDVEYRNDSTNQRRNVAECLLRLGKQPLLVSNIGRDSAGSILMDNMKTLGLNSSGIRVVDDLATAVYSAVLCNAGDLDVAIADMRALDAIDTSSIDSSVIKEAGFVIADGNLSPASLKDLFQRCHAVGVDVWFEPTSVQKSLRVIDGRAVNYMTYVSPNADELAAMSEAVVANDLIPHDSPFEDFELSDGASIIPPERMAHLKNDILTVLLAMANGNKHKEKHIVVTMGKHGVLLGSINMNETDVKGMLNKCNFPSEVWGVHDVRGHSVCMVHLPGYAIQVKNCTGAGDSLVGGTVYGLLNGRDVFTSCHYGMIAARHSLVSEHAINPNLHPGIFEEEDKRAQQQRP</sequence>
<dbReference type="Gene3D" id="3.40.1790.10">
    <property type="entry name" value="Indigoidine synthase domain"/>
    <property type="match status" value="1"/>
</dbReference>
<organism evidence="7 8">
    <name type="scientific">Lagenidium giganteum</name>
    <dbReference type="NCBI Taxonomy" id="4803"/>
    <lineage>
        <taxon>Eukaryota</taxon>
        <taxon>Sar</taxon>
        <taxon>Stramenopiles</taxon>
        <taxon>Oomycota</taxon>
        <taxon>Peronosporomycetes</taxon>
        <taxon>Pythiales</taxon>
        <taxon>Pythiaceae</taxon>
    </lineage>
</organism>
<dbReference type="PANTHER" id="PTHR42909:SF1">
    <property type="entry name" value="CARBOHYDRATE KINASE PFKB DOMAIN-CONTAINING PROTEIN"/>
    <property type="match status" value="1"/>
</dbReference>
<keyword evidence="2" id="KW-0378">Hydrolase</keyword>
<feature type="domain" description="Carbohydrate kinase PfkB" evidence="6">
    <location>
        <begin position="380"/>
        <end position="535"/>
    </location>
</feature>
<dbReference type="GO" id="GO:0046872">
    <property type="term" value="F:metal ion binding"/>
    <property type="evidence" value="ECO:0007669"/>
    <property type="project" value="UniProtKB-KW"/>
</dbReference>
<feature type="domain" description="Carbohydrate kinase PfkB" evidence="6">
    <location>
        <begin position="564"/>
        <end position="694"/>
    </location>
</feature>
<keyword evidence="4" id="KW-0456">Lyase</keyword>
<dbReference type="SUPFAM" id="SSF53613">
    <property type="entry name" value="Ribokinase-like"/>
    <property type="match status" value="1"/>
</dbReference>
<dbReference type="AlphaFoldDB" id="A0AAV2Z361"/>
<evidence type="ECO:0000256" key="3">
    <source>
        <dbReference type="ARBA" id="ARBA00023211"/>
    </source>
</evidence>
<dbReference type="GO" id="GO:0016798">
    <property type="term" value="F:hydrolase activity, acting on glycosyl bonds"/>
    <property type="evidence" value="ECO:0007669"/>
    <property type="project" value="UniProtKB-KW"/>
</dbReference>
<dbReference type="Gene3D" id="3.40.1190.20">
    <property type="match status" value="1"/>
</dbReference>
<evidence type="ECO:0000256" key="5">
    <source>
        <dbReference type="ARBA" id="ARBA00023295"/>
    </source>
</evidence>
<dbReference type="EMBL" id="DAKRPA010000076">
    <property type="protein sequence ID" value="DAZ99822.1"/>
    <property type="molecule type" value="Genomic_DNA"/>
</dbReference>
<gene>
    <name evidence="7" type="ORF">N0F65_001331</name>
</gene>
<dbReference type="Pfam" id="PF00294">
    <property type="entry name" value="PfkB"/>
    <property type="match status" value="2"/>
</dbReference>
<keyword evidence="8" id="KW-1185">Reference proteome</keyword>
<dbReference type="InterPro" id="IPR007342">
    <property type="entry name" value="PsuG"/>
</dbReference>
<dbReference type="PANTHER" id="PTHR42909">
    <property type="entry name" value="ZGC:136858"/>
    <property type="match status" value="1"/>
</dbReference>
<evidence type="ECO:0000259" key="6">
    <source>
        <dbReference type="Pfam" id="PF00294"/>
    </source>
</evidence>
<reference evidence="7" key="1">
    <citation type="submission" date="2022-11" db="EMBL/GenBank/DDBJ databases">
        <authorList>
            <person name="Morgan W.R."/>
            <person name="Tartar A."/>
        </authorList>
    </citation>
    <scope>NUCLEOTIDE SEQUENCE</scope>
    <source>
        <strain evidence="7">ARSEF 373</strain>
    </source>
</reference>
<dbReference type="GO" id="GO:0005737">
    <property type="term" value="C:cytoplasm"/>
    <property type="evidence" value="ECO:0007669"/>
    <property type="project" value="TreeGrafter"/>
</dbReference>
<proteinExistence type="predicted"/>
<evidence type="ECO:0000256" key="1">
    <source>
        <dbReference type="ARBA" id="ARBA00022723"/>
    </source>
</evidence>